<dbReference type="EMBL" id="VIFY01000140">
    <property type="protein sequence ID" value="TQB69716.1"/>
    <property type="molecule type" value="Genomic_DNA"/>
</dbReference>
<dbReference type="InterPro" id="IPR036361">
    <property type="entry name" value="SAP_dom_sf"/>
</dbReference>
<feature type="domain" description="SAP" evidence="2">
    <location>
        <begin position="50"/>
        <end position="84"/>
    </location>
</feature>
<dbReference type="Pfam" id="PF02037">
    <property type="entry name" value="SAP"/>
    <property type="match status" value="1"/>
</dbReference>
<organism evidence="3 4">
    <name type="scientific">Monascus purpureus</name>
    <name type="common">Red mold</name>
    <name type="synonym">Monascus anka</name>
    <dbReference type="NCBI Taxonomy" id="5098"/>
    <lineage>
        <taxon>Eukaryota</taxon>
        <taxon>Fungi</taxon>
        <taxon>Dikarya</taxon>
        <taxon>Ascomycota</taxon>
        <taxon>Pezizomycotina</taxon>
        <taxon>Eurotiomycetes</taxon>
        <taxon>Eurotiomycetidae</taxon>
        <taxon>Eurotiales</taxon>
        <taxon>Aspergillaceae</taxon>
        <taxon>Monascus</taxon>
    </lineage>
</organism>
<protein>
    <recommendedName>
        <fullName evidence="2">SAP domain-containing protein</fullName>
    </recommendedName>
</protein>
<reference evidence="3 4" key="1">
    <citation type="submission" date="2019-06" db="EMBL/GenBank/DDBJ databases">
        <title>Wine fermentation using esterase from Monascus purpureus.</title>
        <authorList>
            <person name="Geng C."/>
            <person name="Zhang Y."/>
        </authorList>
    </citation>
    <scope>NUCLEOTIDE SEQUENCE [LARGE SCALE GENOMIC DNA]</scope>
    <source>
        <strain evidence="3">HQ1</strain>
    </source>
</reference>
<comment type="caution">
    <text evidence="3">The sequence shown here is derived from an EMBL/GenBank/DDBJ whole genome shotgun (WGS) entry which is preliminary data.</text>
</comment>
<dbReference type="PROSITE" id="PS50800">
    <property type="entry name" value="SAP"/>
    <property type="match status" value="1"/>
</dbReference>
<dbReference type="STRING" id="5098.A0A507QMI4"/>
<sequence>MAAPRSTSLRALRILSQQHTAVPNIRRGLHITGANSAQPINSSADRTTLFSSLSLADLKRECRRRSLHADGPKPELIERLANHDMLQSRAFSIAMRRINGNAFSDQPSTRRQINTSRSQKTVNDSSTVDLVFLPSMAEIEAPTPRAGPRIPVFPDIYRSHADLDVEYTPSPMKPQIFTIADNAASAMSEVVDNHSVEIDPFTLTEAVGRSRQGEELKKQQALQEKGPIKEFWAGFLDDLLGPKQDSVRK</sequence>
<dbReference type="Gene3D" id="1.10.720.30">
    <property type="entry name" value="SAP domain"/>
    <property type="match status" value="1"/>
</dbReference>
<keyword evidence="4" id="KW-1185">Reference proteome</keyword>
<proteinExistence type="predicted"/>
<dbReference type="InterPro" id="IPR003034">
    <property type="entry name" value="SAP_dom"/>
</dbReference>
<accession>A0A507QMI4</accession>
<evidence type="ECO:0000313" key="3">
    <source>
        <dbReference type="EMBL" id="TQB69716.1"/>
    </source>
</evidence>
<evidence type="ECO:0000313" key="4">
    <source>
        <dbReference type="Proteomes" id="UP000319663"/>
    </source>
</evidence>
<dbReference type="SUPFAM" id="SSF68906">
    <property type="entry name" value="SAP domain"/>
    <property type="match status" value="1"/>
</dbReference>
<feature type="region of interest" description="Disordered" evidence="1">
    <location>
        <begin position="102"/>
        <end position="121"/>
    </location>
</feature>
<name>A0A507QMI4_MONPU</name>
<dbReference type="SMART" id="SM00513">
    <property type="entry name" value="SAP"/>
    <property type="match status" value="1"/>
</dbReference>
<dbReference type="Proteomes" id="UP000319663">
    <property type="component" value="Unassembled WGS sequence"/>
</dbReference>
<evidence type="ECO:0000259" key="2">
    <source>
        <dbReference type="PROSITE" id="PS50800"/>
    </source>
</evidence>
<dbReference type="AlphaFoldDB" id="A0A507QMI4"/>
<gene>
    <name evidence="3" type="ORF">MPDQ_001534</name>
</gene>
<evidence type="ECO:0000256" key="1">
    <source>
        <dbReference type="SAM" id="MobiDB-lite"/>
    </source>
</evidence>
<dbReference type="OrthoDB" id="3993201at2759"/>